<evidence type="ECO:0000313" key="2">
    <source>
        <dbReference type="Proteomes" id="UP001500171"/>
    </source>
</evidence>
<gene>
    <name evidence="1" type="ORF">GCM10023211_09700</name>
</gene>
<accession>A0ABP9N2P2</accession>
<dbReference type="Pfam" id="PF06945">
    <property type="entry name" value="DUF1289"/>
    <property type="match status" value="1"/>
</dbReference>
<organism evidence="1 2">
    <name type="scientific">Orbus sasakiae</name>
    <dbReference type="NCBI Taxonomy" id="1078475"/>
    <lineage>
        <taxon>Bacteria</taxon>
        <taxon>Pseudomonadati</taxon>
        <taxon>Pseudomonadota</taxon>
        <taxon>Gammaproteobacteria</taxon>
        <taxon>Orbales</taxon>
        <taxon>Orbaceae</taxon>
        <taxon>Orbus</taxon>
    </lineage>
</organism>
<sequence>MNIMIDQIEIFELPSPCKRVCETDQQGYCSTCFRSRDERFGWLTFSNTQKQEVLRLCRQRSLRKRYYQYQQQLKQNASIKLVDDKEQLDLF</sequence>
<comment type="caution">
    <text evidence="1">The sequence shown here is derived from an EMBL/GenBank/DDBJ whole genome shotgun (WGS) entry which is preliminary data.</text>
</comment>
<keyword evidence="2" id="KW-1185">Reference proteome</keyword>
<protein>
    <recommendedName>
        <fullName evidence="3">DUF1289 domain-containing protein</fullName>
    </recommendedName>
</protein>
<evidence type="ECO:0008006" key="3">
    <source>
        <dbReference type="Google" id="ProtNLM"/>
    </source>
</evidence>
<reference evidence="2" key="1">
    <citation type="journal article" date="2019" name="Int. J. Syst. Evol. Microbiol.">
        <title>The Global Catalogue of Microorganisms (GCM) 10K type strain sequencing project: providing services to taxonomists for standard genome sequencing and annotation.</title>
        <authorList>
            <consortium name="The Broad Institute Genomics Platform"/>
            <consortium name="The Broad Institute Genome Sequencing Center for Infectious Disease"/>
            <person name="Wu L."/>
            <person name="Ma J."/>
        </authorList>
    </citation>
    <scope>NUCLEOTIDE SEQUENCE [LARGE SCALE GENOMIC DNA]</scope>
    <source>
        <strain evidence="2">JCM 18050</strain>
    </source>
</reference>
<name>A0ABP9N2P2_9GAMM</name>
<evidence type="ECO:0000313" key="1">
    <source>
        <dbReference type="EMBL" id="GAA5107975.1"/>
    </source>
</evidence>
<dbReference type="InterPro" id="IPR010710">
    <property type="entry name" value="DUF1289"/>
</dbReference>
<dbReference type="Proteomes" id="UP001500171">
    <property type="component" value="Unassembled WGS sequence"/>
</dbReference>
<dbReference type="PANTHER" id="PTHR35175:SF1">
    <property type="entry name" value="OXIDOREDUCTASE"/>
    <property type="match status" value="1"/>
</dbReference>
<dbReference type="EMBL" id="BAABHY010000001">
    <property type="protein sequence ID" value="GAA5107975.1"/>
    <property type="molecule type" value="Genomic_DNA"/>
</dbReference>
<dbReference type="PANTHER" id="PTHR35175">
    <property type="entry name" value="DUF1289 DOMAIN-CONTAINING PROTEIN"/>
    <property type="match status" value="1"/>
</dbReference>
<proteinExistence type="predicted"/>